<protein>
    <submittedName>
        <fullName evidence="1">Uncharacterized protein</fullName>
    </submittedName>
</protein>
<keyword evidence="2" id="KW-1185">Reference proteome</keyword>
<evidence type="ECO:0000313" key="2">
    <source>
        <dbReference type="Proteomes" id="UP000177625"/>
    </source>
</evidence>
<dbReference type="Proteomes" id="UP000177625">
    <property type="component" value="Unassembled WGS sequence"/>
</dbReference>
<dbReference type="EMBL" id="FJVC01000724">
    <property type="protein sequence ID" value="CZT53342.1"/>
    <property type="molecule type" value="Genomic_DNA"/>
</dbReference>
<sequence length="132" mass="14877">MYDIKDRIMEAHIMFTESYLNAIERLLKRLGRPLKDLNDLRSIPIILKPPLLVVQDRWNNQALGKKQLQSLPDSQMHSKKRKIEQDPTADLVLSVSGSGRASLAALHAILKAPTNQAKRKLANRNLLFSGNG</sequence>
<dbReference type="AlphaFoldDB" id="A0A1E1MW93"/>
<accession>A0A1E1MW93</accession>
<gene>
    <name evidence="1" type="ORF">RSE6_14837</name>
</gene>
<name>A0A1E1MW93_RHYSE</name>
<evidence type="ECO:0000313" key="1">
    <source>
        <dbReference type="EMBL" id="CZT53342.1"/>
    </source>
</evidence>
<reference evidence="2" key="1">
    <citation type="submission" date="2016-03" db="EMBL/GenBank/DDBJ databases">
        <authorList>
            <person name="Guldener U."/>
        </authorList>
    </citation>
    <scope>NUCLEOTIDE SEQUENCE [LARGE SCALE GENOMIC DNA]</scope>
</reference>
<proteinExistence type="predicted"/>
<organism evidence="1 2">
    <name type="scientific">Rhynchosporium secalis</name>
    <name type="common">Barley scald fungus</name>
    <dbReference type="NCBI Taxonomy" id="38038"/>
    <lineage>
        <taxon>Eukaryota</taxon>
        <taxon>Fungi</taxon>
        <taxon>Dikarya</taxon>
        <taxon>Ascomycota</taxon>
        <taxon>Pezizomycotina</taxon>
        <taxon>Leotiomycetes</taxon>
        <taxon>Helotiales</taxon>
        <taxon>Ploettnerulaceae</taxon>
        <taxon>Rhynchosporium</taxon>
    </lineage>
</organism>